<name>A0AB73IGN5_9BURK</name>
<gene>
    <name evidence="1" type="ORF">J2793_004649</name>
</gene>
<sequence>MALQMFALVREGAVPHRQSRLLQPIVENGDEKVGARRRLRHPDHDIRYLLP</sequence>
<accession>A0AB73IGN5</accession>
<dbReference type="Proteomes" id="UP001229486">
    <property type="component" value="Unassembled WGS sequence"/>
</dbReference>
<evidence type="ECO:0000313" key="1">
    <source>
        <dbReference type="EMBL" id="MDP9649183.1"/>
    </source>
</evidence>
<dbReference type="AlphaFoldDB" id="A0AB73IGN5"/>
<protein>
    <submittedName>
        <fullName evidence="1">Uncharacterized protein</fullName>
    </submittedName>
</protein>
<proteinExistence type="predicted"/>
<dbReference type="EMBL" id="JAURTK010000005">
    <property type="protein sequence ID" value="MDP9649183.1"/>
    <property type="molecule type" value="Genomic_DNA"/>
</dbReference>
<evidence type="ECO:0000313" key="2">
    <source>
        <dbReference type="Proteomes" id="UP001229486"/>
    </source>
</evidence>
<reference evidence="1" key="1">
    <citation type="submission" date="2023-07" db="EMBL/GenBank/DDBJ databases">
        <title>Sorghum-associated microbial communities from plants grown in Nebraska, USA.</title>
        <authorList>
            <person name="Schachtman D."/>
        </authorList>
    </citation>
    <scope>NUCLEOTIDE SEQUENCE</scope>
    <source>
        <strain evidence="1">DS1061</strain>
    </source>
</reference>
<comment type="caution">
    <text evidence="1">The sequence shown here is derived from an EMBL/GenBank/DDBJ whole genome shotgun (WGS) entry which is preliminary data.</text>
</comment>
<organism evidence="1 2">
    <name type="scientific">Paraburkholderia caledonica</name>
    <dbReference type="NCBI Taxonomy" id="134536"/>
    <lineage>
        <taxon>Bacteria</taxon>
        <taxon>Pseudomonadati</taxon>
        <taxon>Pseudomonadota</taxon>
        <taxon>Betaproteobacteria</taxon>
        <taxon>Burkholderiales</taxon>
        <taxon>Burkholderiaceae</taxon>
        <taxon>Paraburkholderia</taxon>
    </lineage>
</organism>